<accession>A0A2U3QEV6</accession>
<dbReference type="GO" id="GO:0046872">
    <property type="term" value="F:metal ion binding"/>
    <property type="evidence" value="ECO:0007669"/>
    <property type="project" value="InterPro"/>
</dbReference>
<dbReference type="EMBL" id="OUUY01000035">
    <property type="protein sequence ID" value="SPP99914.1"/>
    <property type="molecule type" value="Genomic_DNA"/>
</dbReference>
<dbReference type="GO" id="GO:0016491">
    <property type="term" value="F:oxidoreductase activity"/>
    <property type="evidence" value="ECO:0007669"/>
    <property type="project" value="InterPro"/>
</dbReference>
<dbReference type="Pfam" id="PF00581">
    <property type="entry name" value="Rhodanese"/>
    <property type="match status" value="1"/>
</dbReference>
<dbReference type="SMART" id="SM00450">
    <property type="entry name" value="RHOD"/>
    <property type="match status" value="1"/>
</dbReference>
<dbReference type="Gene3D" id="1.20.1260.10">
    <property type="match status" value="1"/>
</dbReference>
<dbReference type="SUPFAM" id="SSF52821">
    <property type="entry name" value="Rhodanese/Cell cycle control phosphatase"/>
    <property type="match status" value="1"/>
</dbReference>
<dbReference type="InterPro" id="IPR001763">
    <property type="entry name" value="Rhodanese-like_dom"/>
</dbReference>
<dbReference type="GO" id="GO:0016740">
    <property type="term" value="F:transferase activity"/>
    <property type="evidence" value="ECO:0007669"/>
    <property type="project" value="UniProtKB-KW"/>
</dbReference>
<dbReference type="InterPro" id="IPR003251">
    <property type="entry name" value="Rr_diiron-bd_dom"/>
</dbReference>
<proteinExistence type="predicted"/>
<sequence>MEITDAGKKIENLSIDDARELVAGKKESEILILDVRQPEEYRSGHLPGAAFMPLSDLIDKAGELDPSKPVLAYCRSGSRSRAAAAFLLSEGFSKVYSMDGGIMAWNGQVATGNYDEGLFLIKGRGTTGELISLALALEEGSRIFYTSVAELTSDAEAKKLLTAIAEAEAKHKTNILEAYKLVTGEEHGEDILDREPLKGVMESGIKIEDAVSFLGQKGNTLIEILEVSMQVETNALDLYIKIFREIEKTDAKKVFTILIDEEKHHLSRLGKLLGERIT</sequence>
<dbReference type="CDD" id="cd00158">
    <property type="entry name" value="RHOD"/>
    <property type="match status" value="1"/>
</dbReference>
<dbReference type="CDD" id="cd01045">
    <property type="entry name" value="Ferritin_like_AB"/>
    <property type="match status" value="1"/>
</dbReference>
<keyword evidence="3" id="KW-1185">Reference proteome</keyword>
<dbReference type="InterPro" id="IPR036873">
    <property type="entry name" value="Rhodanese-like_dom_sf"/>
</dbReference>
<dbReference type="OrthoDB" id="9800872at2"/>
<dbReference type="InterPro" id="IPR012347">
    <property type="entry name" value="Ferritin-like"/>
</dbReference>
<dbReference type="Proteomes" id="UP000245125">
    <property type="component" value="Unassembled WGS sequence"/>
</dbReference>
<organism evidence="2 3">
    <name type="scientific">Candidatus Sulfobium mesophilum</name>
    <dbReference type="NCBI Taxonomy" id="2016548"/>
    <lineage>
        <taxon>Bacteria</taxon>
        <taxon>Pseudomonadati</taxon>
        <taxon>Nitrospirota</taxon>
        <taxon>Nitrospiria</taxon>
        <taxon>Nitrospirales</taxon>
        <taxon>Nitrospiraceae</taxon>
        <taxon>Candidatus Sulfobium</taxon>
    </lineage>
</organism>
<dbReference type="Gene3D" id="3.40.250.10">
    <property type="entry name" value="Rhodanese-like domain"/>
    <property type="match status" value="1"/>
</dbReference>
<evidence type="ECO:0000313" key="3">
    <source>
        <dbReference type="Proteomes" id="UP000245125"/>
    </source>
</evidence>
<evidence type="ECO:0000259" key="1">
    <source>
        <dbReference type="PROSITE" id="PS50206"/>
    </source>
</evidence>
<protein>
    <submittedName>
        <fullName evidence="2">Putative Sulfurtransferase</fullName>
    </submittedName>
</protein>
<feature type="domain" description="Rhodanese" evidence="1">
    <location>
        <begin position="26"/>
        <end position="111"/>
    </location>
</feature>
<dbReference type="InterPro" id="IPR050229">
    <property type="entry name" value="GlpE_sulfurtransferase"/>
</dbReference>
<dbReference type="Pfam" id="PF02915">
    <property type="entry name" value="Rubrerythrin"/>
    <property type="match status" value="1"/>
</dbReference>
<dbReference type="SUPFAM" id="SSF47240">
    <property type="entry name" value="Ferritin-like"/>
    <property type="match status" value="1"/>
</dbReference>
<keyword evidence="2" id="KW-0808">Transferase</keyword>
<gene>
    <name evidence="2" type="ORF">NBG4_130037</name>
</gene>
<dbReference type="InterPro" id="IPR009078">
    <property type="entry name" value="Ferritin-like_SF"/>
</dbReference>
<dbReference type="PANTHER" id="PTHR43031">
    <property type="entry name" value="FAD-DEPENDENT OXIDOREDUCTASE"/>
    <property type="match status" value="1"/>
</dbReference>
<dbReference type="PANTHER" id="PTHR43031:SF1">
    <property type="entry name" value="PYRIDINE NUCLEOTIDE-DISULPHIDE OXIDOREDUCTASE"/>
    <property type="match status" value="1"/>
</dbReference>
<dbReference type="PROSITE" id="PS50206">
    <property type="entry name" value="RHODANESE_3"/>
    <property type="match status" value="1"/>
</dbReference>
<evidence type="ECO:0000313" key="2">
    <source>
        <dbReference type="EMBL" id="SPP99914.1"/>
    </source>
</evidence>
<dbReference type="AlphaFoldDB" id="A0A2U3QEV6"/>
<reference evidence="3" key="1">
    <citation type="submission" date="2018-03" db="EMBL/GenBank/DDBJ databases">
        <authorList>
            <person name="Zecchin S."/>
        </authorList>
    </citation>
    <scope>NUCLEOTIDE SEQUENCE [LARGE SCALE GENOMIC DNA]</scope>
</reference>
<name>A0A2U3QEV6_9BACT</name>